<reference evidence="1" key="2">
    <citation type="submission" date="2022-06" db="UniProtKB">
        <authorList>
            <consortium name="EnsemblMetazoa"/>
        </authorList>
    </citation>
    <scope>IDENTIFICATION</scope>
    <source>
        <strain evidence="1">DF5081</strain>
    </source>
</reference>
<name>A0A8R1I0M2_CAEJA</name>
<proteinExistence type="predicted"/>
<dbReference type="Proteomes" id="UP000005237">
    <property type="component" value="Unassembled WGS sequence"/>
</dbReference>
<keyword evidence="2" id="KW-1185">Reference proteome</keyword>
<reference evidence="2" key="1">
    <citation type="submission" date="2010-08" db="EMBL/GenBank/DDBJ databases">
        <authorList>
            <consortium name="Caenorhabditis japonica Sequencing Consortium"/>
            <person name="Wilson R.K."/>
        </authorList>
    </citation>
    <scope>NUCLEOTIDE SEQUENCE [LARGE SCALE GENOMIC DNA]</scope>
    <source>
        <strain evidence="2">DF5081</strain>
    </source>
</reference>
<evidence type="ECO:0000313" key="1">
    <source>
        <dbReference type="EnsemblMetazoa" id="CJA17489.1"/>
    </source>
</evidence>
<evidence type="ECO:0000313" key="2">
    <source>
        <dbReference type="Proteomes" id="UP000005237"/>
    </source>
</evidence>
<organism evidence="1 2">
    <name type="scientific">Caenorhabditis japonica</name>
    <dbReference type="NCBI Taxonomy" id="281687"/>
    <lineage>
        <taxon>Eukaryota</taxon>
        <taxon>Metazoa</taxon>
        <taxon>Ecdysozoa</taxon>
        <taxon>Nematoda</taxon>
        <taxon>Chromadorea</taxon>
        <taxon>Rhabditida</taxon>
        <taxon>Rhabditina</taxon>
        <taxon>Rhabditomorpha</taxon>
        <taxon>Rhabditoidea</taxon>
        <taxon>Rhabditidae</taxon>
        <taxon>Peloderinae</taxon>
        <taxon>Caenorhabditis</taxon>
    </lineage>
</organism>
<protein>
    <submittedName>
        <fullName evidence="1">Uncharacterized protein</fullName>
    </submittedName>
</protein>
<dbReference type="AlphaFoldDB" id="A0A8R1I0M2"/>
<accession>A0A8R1I0M2</accession>
<sequence length="250" mass="29004">MSTESESVFYLLDKILTNSKASNAESMNSLLSVLLLFVVFAINFGQEVSFDEGGFEMSPEHRIFEFNQLHGYGEASRQLIAMQSINNREYEKDRERHRSSPKEWGLGEVLEKNAVFKGEISCHKMIGSDKINELNALGEYPEYEEFQIKNVQIIDEETGEHYPYIRDGDDFIAYNLQSENSHDRRYLTVLIKHKGCVSVNPGCIGVTKLITSYKNSPHHHMGFTRINLAVRYYEEECSLFRRVFNFWPFN</sequence>
<dbReference type="EnsemblMetazoa" id="CJA17489.1">
    <property type="protein sequence ID" value="CJA17489.1"/>
    <property type="gene ID" value="WBGene00136693"/>
</dbReference>